<feature type="region of interest" description="Disordered" evidence="1">
    <location>
        <begin position="1"/>
        <end position="31"/>
    </location>
</feature>
<evidence type="ECO:0000256" key="1">
    <source>
        <dbReference type="SAM" id="MobiDB-lite"/>
    </source>
</evidence>
<sequence length="107" mass="12595">MSNPGPFGQQPPNTSADRATSAEEPHLSERDQRILAFERQWWKLEGSKEQAIRDHFGFSPTRYYQLLNGLVERPEALAFDPMTVKRIRRMRADRRRRRTARMLGIQL</sequence>
<dbReference type="Pfam" id="PF11662">
    <property type="entry name" value="DUF3263"/>
    <property type="match status" value="1"/>
</dbReference>
<dbReference type="Proteomes" id="UP001500908">
    <property type="component" value="Unassembled WGS sequence"/>
</dbReference>
<evidence type="ECO:0000313" key="2">
    <source>
        <dbReference type="EMBL" id="GAA3759138.1"/>
    </source>
</evidence>
<feature type="compositionally biased region" description="Basic and acidic residues" evidence="1">
    <location>
        <begin position="20"/>
        <end position="31"/>
    </location>
</feature>
<protein>
    <submittedName>
        <fullName evidence="2">DUF3263 domain-containing protein</fullName>
    </submittedName>
</protein>
<proteinExistence type="predicted"/>
<dbReference type="RefSeq" id="WP_344975077.1">
    <property type="nucleotide sequence ID" value="NZ_BAABDD010000028.1"/>
</dbReference>
<accession>A0ABP7GD11</accession>
<reference evidence="3" key="1">
    <citation type="journal article" date="2019" name="Int. J. Syst. Evol. Microbiol.">
        <title>The Global Catalogue of Microorganisms (GCM) 10K type strain sequencing project: providing services to taxonomists for standard genome sequencing and annotation.</title>
        <authorList>
            <consortium name="The Broad Institute Genomics Platform"/>
            <consortium name="The Broad Institute Genome Sequencing Center for Infectious Disease"/>
            <person name="Wu L."/>
            <person name="Ma J."/>
        </authorList>
    </citation>
    <scope>NUCLEOTIDE SEQUENCE [LARGE SCALE GENOMIC DNA]</scope>
    <source>
        <strain evidence="3">JCM 17137</strain>
    </source>
</reference>
<dbReference type="InterPro" id="IPR021678">
    <property type="entry name" value="DUF3263"/>
</dbReference>
<dbReference type="EMBL" id="BAABDD010000028">
    <property type="protein sequence ID" value="GAA3759138.1"/>
    <property type="molecule type" value="Genomic_DNA"/>
</dbReference>
<name>A0ABP7GD11_9ACTN</name>
<keyword evidence="3" id="KW-1185">Reference proteome</keyword>
<organism evidence="2 3">
    <name type="scientific">Salinactinospora qingdaonensis</name>
    <dbReference type="NCBI Taxonomy" id="702744"/>
    <lineage>
        <taxon>Bacteria</taxon>
        <taxon>Bacillati</taxon>
        <taxon>Actinomycetota</taxon>
        <taxon>Actinomycetes</taxon>
        <taxon>Streptosporangiales</taxon>
        <taxon>Nocardiopsidaceae</taxon>
        <taxon>Salinactinospora</taxon>
    </lineage>
</organism>
<gene>
    <name evidence="2" type="ORF">GCM10022402_41360</name>
</gene>
<evidence type="ECO:0000313" key="3">
    <source>
        <dbReference type="Proteomes" id="UP001500908"/>
    </source>
</evidence>
<comment type="caution">
    <text evidence="2">The sequence shown here is derived from an EMBL/GenBank/DDBJ whole genome shotgun (WGS) entry which is preliminary data.</text>
</comment>